<reference evidence="1 2" key="1">
    <citation type="journal article" date="2022" name="Hortic Res">
        <title>A haplotype resolved chromosomal level avocado genome allows analysis of novel avocado genes.</title>
        <authorList>
            <person name="Nath O."/>
            <person name="Fletcher S.J."/>
            <person name="Hayward A."/>
            <person name="Shaw L.M."/>
            <person name="Masouleh A.K."/>
            <person name="Furtado A."/>
            <person name="Henry R.J."/>
            <person name="Mitter N."/>
        </authorList>
    </citation>
    <scope>NUCLEOTIDE SEQUENCE [LARGE SCALE GENOMIC DNA]</scope>
    <source>
        <strain evidence="2">cv. Hass</strain>
    </source>
</reference>
<proteinExistence type="predicted"/>
<protein>
    <submittedName>
        <fullName evidence="1">Uncharacterized protein</fullName>
    </submittedName>
</protein>
<name>A0ACC2LDR2_PERAE</name>
<dbReference type="Proteomes" id="UP001234297">
    <property type="component" value="Chromosome 7"/>
</dbReference>
<organism evidence="1 2">
    <name type="scientific">Persea americana</name>
    <name type="common">Avocado</name>
    <dbReference type="NCBI Taxonomy" id="3435"/>
    <lineage>
        <taxon>Eukaryota</taxon>
        <taxon>Viridiplantae</taxon>
        <taxon>Streptophyta</taxon>
        <taxon>Embryophyta</taxon>
        <taxon>Tracheophyta</taxon>
        <taxon>Spermatophyta</taxon>
        <taxon>Magnoliopsida</taxon>
        <taxon>Magnoliidae</taxon>
        <taxon>Laurales</taxon>
        <taxon>Lauraceae</taxon>
        <taxon>Persea</taxon>
    </lineage>
</organism>
<sequence length="110" mass="11953">MVRPLSSAQYFPANIPPTDLGPNLRHLVLIVSALEPMRRVLHTQPKPPSGTARVTVDLEIGVQLRKAPCPNVSTTKVRAFLGPKQKRIAAQVAEEDRCSGVLKINHGSAK</sequence>
<comment type="caution">
    <text evidence="1">The sequence shown here is derived from an EMBL/GenBank/DDBJ whole genome shotgun (WGS) entry which is preliminary data.</text>
</comment>
<evidence type="ECO:0000313" key="2">
    <source>
        <dbReference type="Proteomes" id="UP001234297"/>
    </source>
</evidence>
<accession>A0ACC2LDR2</accession>
<dbReference type="EMBL" id="CM056815">
    <property type="protein sequence ID" value="KAJ8631308.1"/>
    <property type="molecule type" value="Genomic_DNA"/>
</dbReference>
<keyword evidence="2" id="KW-1185">Reference proteome</keyword>
<evidence type="ECO:0000313" key="1">
    <source>
        <dbReference type="EMBL" id="KAJ8631308.1"/>
    </source>
</evidence>
<gene>
    <name evidence="1" type="ORF">MRB53_024631</name>
</gene>